<organism evidence="5 6">
    <name type="scientific">Haloarcula hispanica tailed virus 2</name>
    <dbReference type="NCBI Taxonomy" id="1273751"/>
    <lineage>
        <taxon>Viruses</taxon>
        <taxon>Duplodnaviria</taxon>
        <taxon>Heunggongvirae</taxon>
        <taxon>Uroviricota</taxon>
        <taxon>Caudoviricetes</taxon>
        <taxon>Saparoviridae</taxon>
        <taxon>Halohivirus</taxon>
        <taxon>Halohivirus suolae</taxon>
        <taxon>Halohivirus HHTV2</taxon>
    </lineage>
</organism>
<evidence type="ECO:0000256" key="1">
    <source>
        <dbReference type="ARBA" id="ARBA00022950"/>
    </source>
</evidence>
<evidence type="ECO:0008006" key="7">
    <source>
        <dbReference type="Google" id="ProtNLM"/>
    </source>
</evidence>
<keyword evidence="6" id="KW-1185">Reference proteome</keyword>
<feature type="region of interest" description="Disordered" evidence="4">
    <location>
        <begin position="1"/>
        <end position="66"/>
    </location>
</feature>
<feature type="region of interest" description="Disordered" evidence="4">
    <location>
        <begin position="707"/>
        <end position="728"/>
    </location>
</feature>
<keyword evidence="1" id="KW-0118">Viral capsid assembly</keyword>
<keyword evidence="2" id="KW-1171">Viral genome ejection through host cell envelope</keyword>
<protein>
    <recommendedName>
        <fullName evidence="7">Portal protein</fullName>
    </recommendedName>
</protein>
<evidence type="ECO:0000313" key="5">
    <source>
        <dbReference type="EMBL" id="AGM11197.1"/>
    </source>
</evidence>
<evidence type="ECO:0000313" key="6">
    <source>
        <dbReference type="Proteomes" id="UP000203112"/>
    </source>
</evidence>
<evidence type="ECO:0000256" key="4">
    <source>
        <dbReference type="SAM" id="MobiDB-lite"/>
    </source>
</evidence>
<dbReference type="EMBL" id="KC292024">
    <property type="protein sequence ID" value="AGM11197.1"/>
    <property type="molecule type" value="Genomic_DNA"/>
</dbReference>
<proteinExistence type="predicted"/>
<feature type="region of interest" description="Disordered" evidence="4">
    <location>
        <begin position="429"/>
        <end position="448"/>
    </location>
</feature>
<dbReference type="Pfam" id="PF04860">
    <property type="entry name" value="Phage_portal"/>
    <property type="match status" value="1"/>
</dbReference>
<evidence type="ECO:0000256" key="2">
    <source>
        <dbReference type="ARBA" id="ARBA00023009"/>
    </source>
</evidence>
<name>R4TKJ6_9CAUD</name>
<keyword evidence="2" id="KW-1162">Viral penetration into host cytoplasm</keyword>
<accession>R4TKJ6</accession>
<keyword evidence="2" id="KW-1160">Virus entry into host cell</keyword>
<reference evidence="5 6" key="1">
    <citation type="submission" date="2012-12" db="EMBL/GenBank/DDBJ databases">
        <authorList>
            <person name="Sencilo A."/>
            <person name="Jacobs-Sera D."/>
            <person name="Russell D.A."/>
            <person name="Ko C."/>
            <person name="Atanasova N."/>
            <person name="Osterlund E."/>
            <person name="Oksanen H.M."/>
            <person name="Bamford D.H."/>
            <person name="Hatfull G.F."/>
            <person name="Roine E."/>
            <person name="Hendrix R.W."/>
        </authorList>
    </citation>
    <scope>NUCLEOTIDE SEQUENCE [LARGE SCALE GENOMIC DNA]</scope>
</reference>
<keyword evidence="1" id="KW-1188">Viral release from host cell</keyword>
<evidence type="ECO:0000256" key="3">
    <source>
        <dbReference type="ARBA" id="ARBA00023219"/>
    </source>
</evidence>
<dbReference type="InterPro" id="IPR006944">
    <property type="entry name" value="Phage/GTA_portal"/>
</dbReference>
<dbReference type="KEGG" id="vg:16194311"/>
<sequence length="796" mass="89991">MSRLDRLRSWVRPGDSDSETGYAEGHSPEDAGAGDDGTVQKQRARSEVQKEPQRRNNLPPELARSVRDRGAAIKPYDADWLQTLAENWVAQAYIDTMAQDLATAPWHLKPRDEAKEVPEETIAEAERQLQMLHPEKSFRDLREMAARNTLKLGDGAWVKHYDESGNLAEAIPVDSSRMYKRVNEHGLTEGYVEVSWNRNMVQTEWDLSEVVWFEWASREGHVYGQGPVEKGADVIEVLEELGDKELKDLKEGMPPGIVSVKEDEDTPMAVDSYEKVKSNWKLKEGERHRAIVSMGDWQFTPLDPGYQELQFMERNKLWIQSLGAIFKVNAPYAGFDFQEGNKAQNQAQTEAYKQRGFMVLVRQMEEAINRQLIWEDISEDLEFEFETVTSTEEQKAEAEYQDTLATAAEHWDNLGREVTLRDGRIEVEDGPVQAPDEPEGGGGPFGFSAEEQAQQAFGGGEDRPEDLSLEKAVAVEARMEQPGVPDDPEAMDEWHSFLESIVHLGGLVESQETGRVWPMEGGGDLLPPADGLLIHGVNATIVEGLLSDYDRLGYRVTDRERDRTRSGEPSGKQKDEPTEPLTKDQVQKLDEALLEAHRSQVQPESITDIDKRVWTDDDAVPEYVQERITRAIDDLGAVFEDIESVPSRTVDRLKDLLRENMTQPQGWSLDSIVSDMKDVWPGVPEEKLEVVARTETASVLNTAREDAYEDLPGGGDEPTFYWEGPKDSRTTDACEELKERTNADFGGDPVPMDRLVEIEREVQQEYFPGLSFRKHTVHPNERHTFVRAPASGVDWD</sequence>
<gene>
    <name evidence="5" type="primary">32</name>
    <name evidence="5" type="ORF">HHTV2_32</name>
</gene>
<dbReference type="Proteomes" id="UP000203112">
    <property type="component" value="Segment"/>
</dbReference>
<feature type="region of interest" description="Disordered" evidence="4">
    <location>
        <begin position="557"/>
        <end position="583"/>
    </location>
</feature>
<dbReference type="RefSeq" id="YP_008060341.1">
    <property type="nucleotide sequence ID" value="NC_021340.1"/>
</dbReference>
<feature type="compositionally biased region" description="Basic and acidic residues" evidence="4">
    <location>
        <begin position="44"/>
        <end position="54"/>
    </location>
</feature>
<keyword evidence="3" id="KW-0231">Viral genome packaging</keyword>
<dbReference type="GeneID" id="16194311"/>
<dbReference type="OrthoDB" id="23664at10239"/>